<evidence type="ECO:0000313" key="3">
    <source>
        <dbReference type="Proteomes" id="UP000078550"/>
    </source>
</evidence>
<dbReference type="InterPro" id="IPR008780">
    <property type="entry name" value="Plasmodium_Vir"/>
</dbReference>
<accession>A0A1A9ASH1</accession>
<feature type="transmembrane region" description="Helical" evidence="1">
    <location>
        <begin position="261"/>
        <end position="280"/>
    </location>
</feature>
<organism evidence="2 3">
    <name type="scientific">Plasmodium ovale wallikeri</name>
    <dbReference type="NCBI Taxonomy" id="864142"/>
    <lineage>
        <taxon>Eukaryota</taxon>
        <taxon>Sar</taxon>
        <taxon>Alveolata</taxon>
        <taxon>Apicomplexa</taxon>
        <taxon>Aconoidasida</taxon>
        <taxon>Haemosporida</taxon>
        <taxon>Plasmodiidae</taxon>
        <taxon>Plasmodium</taxon>
        <taxon>Plasmodium (Plasmodium)</taxon>
    </lineage>
</organism>
<keyword evidence="1" id="KW-0812">Transmembrane</keyword>
<keyword evidence="1" id="KW-0472">Membrane</keyword>
<name>A0A1A9ASH1_PLAOA</name>
<sequence length="335" mass="39230">MENIAIDIPNLPSIKNYDILDISYSEHGDISKCNKLQHDLEQYQGIKKFCLNFTGIFSQINNLSLFGPFDSDHCTIVKYWMYDRLFNEILKENIHGNIASIIGKLIPIWKHYDKDAKCDIISNSTVKDDFNKMKKLYDYITNYTTIHMYLMKKSFKCNEYYRKYSDEINLLYNQIKSNCLTSNHINCYMFKIIEKTYNSQNVKELRCDKVLTNTVNSSDQIEMSGSLPPGRENVIDSESRRSLLAGSPDIRGVSSQSVSDIVIILVFPLFSILIIIFILYKFTPFGPWFRNHLIRKKISEHNIYNEETNESLENTYEYLNTRYNDPQHNIGFNPL</sequence>
<dbReference type="EMBL" id="FLRE01002870">
    <property type="protein sequence ID" value="SBT59106.1"/>
    <property type="molecule type" value="Genomic_DNA"/>
</dbReference>
<proteinExistence type="predicted"/>
<reference evidence="3" key="1">
    <citation type="submission" date="2016-05" db="EMBL/GenBank/DDBJ databases">
        <authorList>
            <person name="Naeem Raeece"/>
        </authorList>
    </citation>
    <scope>NUCLEOTIDE SEQUENCE [LARGE SCALE GENOMIC DNA]</scope>
</reference>
<evidence type="ECO:0000256" key="1">
    <source>
        <dbReference type="SAM" id="Phobius"/>
    </source>
</evidence>
<protein>
    <submittedName>
        <fullName evidence="2">PIR Superfamily Protein</fullName>
    </submittedName>
</protein>
<evidence type="ECO:0000313" key="2">
    <source>
        <dbReference type="EMBL" id="SBT59106.1"/>
    </source>
</evidence>
<dbReference type="Pfam" id="PF05795">
    <property type="entry name" value="Plasmodium_Vir"/>
    <property type="match status" value="2"/>
</dbReference>
<gene>
    <name evidence="2" type="ORF">POVWA2_091750</name>
</gene>
<keyword evidence="1" id="KW-1133">Transmembrane helix</keyword>
<dbReference type="AlphaFoldDB" id="A0A1A9ASH1"/>
<dbReference type="Proteomes" id="UP000078550">
    <property type="component" value="Unassembled WGS sequence"/>
</dbReference>